<dbReference type="Proteomes" id="UP000327236">
    <property type="component" value="Unassembled WGS sequence"/>
</dbReference>
<accession>A0A5N1IGP5</accession>
<dbReference type="RefSeq" id="WP_151141153.1">
    <property type="nucleotide sequence ID" value="NZ_VYWW01000001.1"/>
</dbReference>
<proteinExistence type="predicted"/>
<dbReference type="AlphaFoldDB" id="A0A5N1IGP5"/>
<organism evidence="1 2">
    <name type="scientific">Lactobacillus jensenii</name>
    <dbReference type="NCBI Taxonomy" id="109790"/>
    <lineage>
        <taxon>Bacteria</taxon>
        <taxon>Bacillati</taxon>
        <taxon>Bacillota</taxon>
        <taxon>Bacilli</taxon>
        <taxon>Lactobacillales</taxon>
        <taxon>Lactobacillaceae</taxon>
        <taxon>Lactobacillus</taxon>
    </lineage>
</organism>
<dbReference type="EMBL" id="VYWW01000001">
    <property type="protein sequence ID" value="KAA9324409.1"/>
    <property type="molecule type" value="Genomic_DNA"/>
</dbReference>
<evidence type="ECO:0000313" key="1">
    <source>
        <dbReference type="EMBL" id="KAA9324409.1"/>
    </source>
</evidence>
<reference evidence="1 2" key="1">
    <citation type="submission" date="2019-09" db="EMBL/GenBank/DDBJ databases">
        <title>Draft genome sequence assemblies of isolates from the urinary tract.</title>
        <authorList>
            <person name="Mores C.R."/>
            <person name="Putonti C."/>
            <person name="Wolfe A.J."/>
        </authorList>
    </citation>
    <scope>NUCLEOTIDE SEQUENCE [LARGE SCALE GENOMIC DNA]</scope>
    <source>
        <strain evidence="1 2">UMB246</strain>
    </source>
</reference>
<name>A0A5N1IGP5_LACJE</name>
<gene>
    <name evidence="1" type="ORF">F6H94_00145</name>
</gene>
<sequence>MIKDFKVENIKFKNNTDIKVTYSYIGENGPVKNSEVLCYWEAEDPEEERDFEELSEKEQKTVSWPLTQVWENNTIFNPDNNKIYCDCGTTDGLTVEGVQDYFSCSFDDMIEQIEEAVTERYTENF</sequence>
<comment type="caution">
    <text evidence="1">The sequence shown here is derived from an EMBL/GenBank/DDBJ whole genome shotgun (WGS) entry which is preliminary data.</text>
</comment>
<evidence type="ECO:0000313" key="2">
    <source>
        <dbReference type="Proteomes" id="UP000327236"/>
    </source>
</evidence>
<protein>
    <submittedName>
        <fullName evidence="1">Uncharacterized protein</fullName>
    </submittedName>
</protein>